<accession>A0A445IWS0</accession>
<name>A0A445IWS0_GLYSO</name>
<sequence length="161" mass="18030">MVKEIETLTEDERRALRGSKFAPLPRPSNSKPRLAHPGGPLATNKAAALAKFLERKLKDPNGLASINPDILELAVNNAKETVYASGTSNSRRNVRHVDSFGDSDSKDSSDEEQNELSEVKECKKKKKKKKKKKEKNKNKKPKNTEDPGCAVMKKPKQKFKF</sequence>
<comment type="caution">
    <text evidence="2">The sequence shown here is derived from an EMBL/GenBank/DDBJ whole genome shotgun (WGS) entry which is preliminary data.</text>
</comment>
<dbReference type="EMBL" id="QZWG01000009">
    <property type="protein sequence ID" value="RZB90617.1"/>
    <property type="molecule type" value="Genomic_DNA"/>
</dbReference>
<dbReference type="Proteomes" id="UP000289340">
    <property type="component" value="Chromosome 9"/>
</dbReference>
<dbReference type="AlphaFoldDB" id="A0A445IWS0"/>
<feature type="region of interest" description="Disordered" evidence="1">
    <location>
        <begin position="83"/>
        <end position="161"/>
    </location>
</feature>
<proteinExistence type="predicted"/>
<dbReference type="PANTHER" id="PTHR37255:SF1">
    <property type="entry name" value="OS07G0669600 PROTEIN"/>
    <property type="match status" value="1"/>
</dbReference>
<keyword evidence="3" id="KW-1185">Reference proteome</keyword>
<evidence type="ECO:0000313" key="2">
    <source>
        <dbReference type="EMBL" id="RZB90617.1"/>
    </source>
</evidence>
<gene>
    <name evidence="2" type="ORF">D0Y65_023193</name>
</gene>
<evidence type="ECO:0000256" key="1">
    <source>
        <dbReference type="SAM" id="MobiDB-lite"/>
    </source>
</evidence>
<dbReference type="Gramene" id="XM_028323956.1">
    <property type="protein sequence ID" value="XP_028179757.1"/>
    <property type="gene ID" value="LOC114366920"/>
</dbReference>
<reference evidence="2 3" key="1">
    <citation type="submission" date="2018-09" db="EMBL/GenBank/DDBJ databases">
        <title>A high-quality reference genome of wild soybean provides a powerful tool to mine soybean genomes.</title>
        <authorList>
            <person name="Xie M."/>
            <person name="Chung C.Y.L."/>
            <person name="Li M.-W."/>
            <person name="Wong F.-L."/>
            <person name="Chan T.-F."/>
            <person name="Lam H.-M."/>
        </authorList>
    </citation>
    <scope>NUCLEOTIDE SEQUENCE [LARGE SCALE GENOMIC DNA]</scope>
    <source>
        <strain evidence="3">cv. W05</strain>
        <tissue evidence="2">Hypocotyl of etiolated seedlings</tissue>
    </source>
</reference>
<protein>
    <submittedName>
        <fullName evidence="2">Uncharacterized protein</fullName>
    </submittedName>
</protein>
<feature type="region of interest" description="Disordered" evidence="1">
    <location>
        <begin position="1"/>
        <end position="41"/>
    </location>
</feature>
<feature type="compositionally biased region" description="Basic and acidic residues" evidence="1">
    <location>
        <begin position="1"/>
        <end position="15"/>
    </location>
</feature>
<organism evidence="2 3">
    <name type="scientific">Glycine soja</name>
    <name type="common">Wild soybean</name>
    <dbReference type="NCBI Taxonomy" id="3848"/>
    <lineage>
        <taxon>Eukaryota</taxon>
        <taxon>Viridiplantae</taxon>
        <taxon>Streptophyta</taxon>
        <taxon>Embryophyta</taxon>
        <taxon>Tracheophyta</taxon>
        <taxon>Spermatophyta</taxon>
        <taxon>Magnoliopsida</taxon>
        <taxon>eudicotyledons</taxon>
        <taxon>Gunneridae</taxon>
        <taxon>Pentapetalae</taxon>
        <taxon>rosids</taxon>
        <taxon>fabids</taxon>
        <taxon>Fabales</taxon>
        <taxon>Fabaceae</taxon>
        <taxon>Papilionoideae</taxon>
        <taxon>50 kb inversion clade</taxon>
        <taxon>NPAAA clade</taxon>
        <taxon>indigoferoid/millettioid clade</taxon>
        <taxon>Phaseoleae</taxon>
        <taxon>Glycine</taxon>
        <taxon>Glycine subgen. Soja</taxon>
    </lineage>
</organism>
<feature type="compositionally biased region" description="Basic and acidic residues" evidence="1">
    <location>
        <begin position="95"/>
        <end position="108"/>
    </location>
</feature>
<feature type="compositionally biased region" description="Basic residues" evidence="1">
    <location>
        <begin position="122"/>
        <end position="141"/>
    </location>
</feature>
<evidence type="ECO:0000313" key="3">
    <source>
        <dbReference type="Proteomes" id="UP000289340"/>
    </source>
</evidence>
<dbReference type="PANTHER" id="PTHR37255">
    <property type="entry name" value="OS07G0669600 PROTEIN"/>
    <property type="match status" value="1"/>
</dbReference>